<sequence>MMNHIKHEAAIPNPALKPFEILIGEWETIGTHPYLPGTTFHGHTSFKWLEGGAFVIMHSEIDEEGIPSGIAIFGSDNATGEYFMLYFDERKVSRKIDVSFNDNELKWWRNAPGFSQRFTWTIADDGNVIISKGELSKDDTTWEKDLELTLNRIK</sequence>
<evidence type="ECO:0000313" key="2">
    <source>
        <dbReference type="Proteomes" id="UP000676386"/>
    </source>
</evidence>
<evidence type="ECO:0000313" key="1">
    <source>
        <dbReference type="EMBL" id="MBS0030889.1"/>
    </source>
</evidence>
<organism evidence="1 2">
    <name type="scientific">Chitinophaga hostae</name>
    <dbReference type="NCBI Taxonomy" id="2831022"/>
    <lineage>
        <taxon>Bacteria</taxon>
        <taxon>Pseudomonadati</taxon>
        <taxon>Bacteroidota</taxon>
        <taxon>Chitinophagia</taxon>
        <taxon>Chitinophagales</taxon>
        <taxon>Chitinophagaceae</taxon>
        <taxon>Chitinophaga</taxon>
    </lineage>
</organism>
<dbReference type="Proteomes" id="UP000676386">
    <property type="component" value="Unassembled WGS sequence"/>
</dbReference>
<dbReference type="RefSeq" id="WP_211976028.1">
    <property type="nucleotide sequence ID" value="NZ_CBFHAM010000051.1"/>
</dbReference>
<keyword evidence="2" id="KW-1185">Reference proteome</keyword>
<dbReference type="EMBL" id="JAGTXB010000018">
    <property type="protein sequence ID" value="MBS0030889.1"/>
    <property type="molecule type" value="Genomic_DNA"/>
</dbReference>
<reference evidence="1 2" key="1">
    <citation type="submission" date="2021-04" db="EMBL/GenBank/DDBJ databases">
        <title>Chitinophaga sp. nov., isolated from the rhizosphere soil.</title>
        <authorList>
            <person name="He S."/>
        </authorList>
    </citation>
    <scope>NUCLEOTIDE SEQUENCE [LARGE SCALE GENOMIC DNA]</scope>
    <source>
        <strain evidence="1 2">2R12</strain>
    </source>
</reference>
<protein>
    <submittedName>
        <fullName evidence="1">DUF1579 family protein</fullName>
    </submittedName>
</protein>
<name>A0ABS5J6P1_9BACT</name>
<gene>
    <name evidence="1" type="ORF">KE626_26420</name>
</gene>
<comment type="caution">
    <text evidence="1">The sequence shown here is derived from an EMBL/GenBank/DDBJ whole genome shotgun (WGS) entry which is preliminary data.</text>
</comment>
<proteinExistence type="predicted"/>
<accession>A0ABS5J6P1</accession>